<feature type="region of interest" description="Disordered" evidence="1">
    <location>
        <begin position="157"/>
        <end position="238"/>
    </location>
</feature>
<proteinExistence type="predicted"/>
<evidence type="ECO:0000313" key="4">
    <source>
        <dbReference type="Proteomes" id="UP000242188"/>
    </source>
</evidence>
<reference evidence="3 4" key="1">
    <citation type="journal article" date="2017" name="Nat. Ecol. Evol.">
        <title>Scallop genome provides insights into evolution of bilaterian karyotype and development.</title>
        <authorList>
            <person name="Wang S."/>
            <person name="Zhang J."/>
            <person name="Jiao W."/>
            <person name="Li J."/>
            <person name="Xun X."/>
            <person name="Sun Y."/>
            <person name="Guo X."/>
            <person name="Huan P."/>
            <person name="Dong B."/>
            <person name="Zhang L."/>
            <person name="Hu X."/>
            <person name="Sun X."/>
            <person name="Wang J."/>
            <person name="Zhao C."/>
            <person name="Wang Y."/>
            <person name="Wang D."/>
            <person name="Huang X."/>
            <person name="Wang R."/>
            <person name="Lv J."/>
            <person name="Li Y."/>
            <person name="Zhang Z."/>
            <person name="Liu B."/>
            <person name="Lu W."/>
            <person name="Hui Y."/>
            <person name="Liang J."/>
            <person name="Zhou Z."/>
            <person name="Hou R."/>
            <person name="Li X."/>
            <person name="Liu Y."/>
            <person name="Li H."/>
            <person name="Ning X."/>
            <person name="Lin Y."/>
            <person name="Zhao L."/>
            <person name="Xing Q."/>
            <person name="Dou J."/>
            <person name="Li Y."/>
            <person name="Mao J."/>
            <person name="Guo H."/>
            <person name="Dou H."/>
            <person name="Li T."/>
            <person name="Mu C."/>
            <person name="Jiang W."/>
            <person name="Fu Q."/>
            <person name="Fu X."/>
            <person name="Miao Y."/>
            <person name="Liu J."/>
            <person name="Yu Q."/>
            <person name="Li R."/>
            <person name="Liao H."/>
            <person name="Li X."/>
            <person name="Kong Y."/>
            <person name="Jiang Z."/>
            <person name="Chourrout D."/>
            <person name="Li R."/>
            <person name="Bao Z."/>
        </authorList>
    </citation>
    <scope>NUCLEOTIDE SEQUENCE [LARGE SCALE GENOMIC DNA]</scope>
    <source>
        <strain evidence="3 4">PY_sf001</strain>
    </source>
</reference>
<evidence type="ECO:0000259" key="2">
    <source>
        <dbReference type="PROSITE" id="PS50196"/>
    </source>
</evidence>
<dbReference type="GO" id="GO:0006913">
    <property type="term" value="P:nucleocytoplasmic transport"/>
    <property type="evidence" value="ECO:0007669"/>
    <property type="project" value="InterPro"/>
</dbReference>
<evidence type="ECO:0000313" key="3">
    <source>
        <dbReference type="EMBL" id="OWF44342.1"/>
    </source>
</evidence>
<sequence>MADSKEEHDEVENPEIHFEPLVQLDKVDIKSMEEDEDEVFKIRAKLFRFDNTVEPAEWKERGTGDVKLLKHKQTGLIRILMRRDKTLKICANHYLSPHMQLKPNCGSDRAWVWSTPCDYSDEEPRPELLAIRLANAENAQKFKASFEESQAINEKLGKSTDAAPESDQKKSSPSAKPESKDSETDTVAEKLGELSVKTDKTSEDNTKPECDQSETCSNSADKPTETVTNENTETKTES</sequence>
<dbReference type="InterPro" id="IPR000156">
    <property type="entry name" value="Ran_bind_dom"/>
</dbReference>
<feature type="compositionally biased region" description="Basic and acidic residues" evidence="1">
    <location>
        <begin position="177"/>
        <end position="210"/>
    </location>
</feature>
<comment type="caution">
    <text evidence="3">The sequence shown here is derived from an EMBL/GenBank/DDBJ whole genome shotgun (WGS) entry which is preliminary data.</text>
</comment>
<dbReference type="GO" id="GO:0005737">
    <property type="term" value="C:cytoplasm"/>
    <property type="evidence" value="ECO:0007669"/>
    <property type="project" value="TreeGrafter"/>
</dbReference>
<accession>A0A210Q6H5</accession>
<keyword evidence="4" id="KW-1185">Reference proteome</keyword>
<dbReference type="InterPro" id="IPR011993">
    <property type="entry name" value="PH-like_dom_sf"/>
</dbReference>
<dbReference type="PANTHER" id="PTHR23138:SF94">
    <property type="entry name" value="RAN BINDING PROTEIN 1"/>
    <property type="match status" value="1"/>
</dbReference>
<dbReference type="EMBL" id="NEDP02004827">
    <property type="protein sequence ID" value="OWF44342.1"/>
    <property type="molecule type" value="Genomic_DNA"/>
</dbReference>
<gene>
    <name evidence="3" type="ORF">KP79_PYT15872</name>
</gene>
<name>A0A210Q6H5_MIZYE</name>
<dbReference type="CDD" id="cd13179">
    <property type="entry name" value="RanBD_RanBP1"/>
    <property type="match status" value="1"/>
</dbReference>
<dbReference type="InterPro" id="IPR045256">
    <property type="entry name" value="RanBP1_RanBD"/>
</dbReference>
<dbReference type="SMART" id="SM00160">
    <property type="entry name" value="RanBD"/>
    <property type="match status" value="1"/>
</dbReference>
<dbReference type="FunFam" id="2.30.29.30:FF:000136">
    <property type="entry name" value="Ran-specific GTPase-activating protein-like"/>
    <property type="match status" value="1"/>
</dbReference>
<dbReference type="Pfam" id="PF00638">
    <property type="entry name" value="Ran_BP1"/>
    <property type="match status" value="1"/>
</dbReference>
<dbReference type="Gene3D" id="2.30.29.30">
    <property type="entry name" value="Pleckstrin-homology domain (PH domain)/Phosphotyrosine-binding domain (PTB)"/>
    <property type="match status" value="1"/>
</dbReference>
<protein>
    <submittedName>
        <fullName evidence="3">Ran-specific GTPase-activating protein</fullName>
    </submittedName>
</protein>
<dbReference type="Proteomes" id="UP000242188">
    <property type="component" value="Unassembled WGS sequence"/>
</dbReference>
<dbReference type="PANTHER" id="PTHR23138">
    <property type="entry name" value="RAN BINDING PROTEIN"/>
    <property type="match status" value="1"/>
</dbReference>
<dbReference type="SUPFAM" id="SSF50729">
    <property type="entry name" value="PH domain-like"/>
    <property type="match status" value="1"/>
</dbReference>
<dbReference type="PROSITE" id="PS50196">
    <property type="entry name" value="RANBD1"/>
    <property type="match status" value="1"/>
</dbReference>
<feature type="domain" description="RanBD1" evidence="2">
    <location>
        <begin position="17"/>
        <end position="155"/>
    </location>
</feature>
<dbReference type="InterPro" id="IPR045255">
    <property type="entry name" value="RanBP1-like"/>
</dbReference>
<dbReference type="GO" id="GO:0005643">
    <property type="term" value="C:nuclear pore"/>
    <property type="evidence" value="ECO:0007669"/>
    <property type="project" value="TreeGrafter"/>
</dbReference>
<evidence type="ECO:0000256" key="1">
    <source>
        <dbReference type="SAM" id="MobiDB-lite"/>
    </source>
</evidence>
<dbReference type="OrthoDB" id="2357150at2759"/>
<dbReference type="AlphaFoldDB" id="A0A210Q6H5"/>
<organism evidence="3 4">
    <name type="scientific">Mizuhopecten yessoensis</name>
    <name type="common">Japanese scallop</name>
    <name type="synonym">Patinopecten yessoensis</name>
    <dbReference type="NCBI Taxonomy" id="6573"/>
    <lineage>
        <taxon>Eukaryota</taxon>
        <taxon>Metazoa</taxon>
        <taxon>Spiralia</taxon>
        <taxon>Lophotrochozoa</taxon>
        <taxon>Mollusca</taxon>
        <taxon>Bivalvia</taxon>
        <taxon>Autobranchia</taxon>
        <taxon>Pteriomorphia</taxon>
        <taxon>Pectinida</taxon>
        <taxon>Pectinoidea</taxon>
        <taxon>Pectinidae</taxon>
        <taxon>Mizuhopecten</taxon>
    </lineage>
</organism>
<dbReference type="GO" id="GO:0005096">
    <property type="term" value="F:GTPase activator activity"/>
    <property type="evidence" value="ECO:0007669"/>
    <property type="project" value="TreeGrafter"/>
</dbReference>
<dbReference type="STRING" id="6573.A0A210Q6H5"/>